<feature type="compositionally biased region" description="Basic and acidic residues" evidence="1">
    <location>
        <begin position="256"/>
        <end position="272"/>
    </location>
</feature>
<protein>
    <recommendedName>
        <fullName evidence="2">MobA/VirD2-like nuclease domain-containing protein</fullName>
    </recommendedName>
</protein>
<evidence type="ECO:0000259" key="2">
    <source>
        <dbReference type="Pfam" id="PF03432"/>
    </source>
</evidence>
<dbReference type="EMBL" id="DRNS01000088">
    <property type="protein sequence ID" value="HHH14308.1"/>
    <property type="molecule type" value="Genomic_DNA"/>
</dbReference>
<evidence type="ECO:0000256" key="1">
    <source>
        <dbReference type="SAM" id="MobiDB-lite"/>
    </source>
</evidence>
<organism evidence="3">
    <name type="scientific">candidate division WWE3 bacterium</name>
    <dbReference type="NCBI Taxonomy" id="2053526"/>
    <lineage>
        <taxon>Bacteria</taxon>
        <taxon>Katanobacteria</taxon>
    </lineage>
</organism>
<evidence type="ECO:0000313" key="3">
    <source>
        <dbReference type="EMBL" id="HHH14308.1"/>
    </source>
</evidence>
<dbReference type="Proteomes" id="UP000886106">
    <property type="component" value="Unassembled WGS sequence"/>
</dbReference>
<gene>
    <name evidence="3" type="ORF">ENJ78_01210</name>
</gene>
<feature type="region of interest" description="Disordered" evidence="1">
    <location>
        <begin position="256"/>
        <end position="286"/>
    </location>
</feature>
<comment type="caution">
    <text evidence="3">The sequence shown here is derived from an EMBL/GenBank/DDBJ whole genome shotgun (WGS) entry which is preliminary data.</text>
</comment>
<reference evidence="3" key="1">
    <citation type="journal article" date="2020" name="mSystems">
        <title>Genome- and Community-Level Interaction Insights into Carbon Utilization and Element Cycling Functions of Hydrothermarchaeota in Hydrothermal Sediment.</title>
        <authorList>
            <person name="Zhou Z."/>
            <person name="Liu Y."/>
            <person name="Xu W."/>
            <person name="Pan J."/>
            <person name="Luo Z.H."/>
            <person name="Li M."/>
        </authorList>
    </citation>
    <scope>NUCLEOTIDE SEQUENCE [LARGE SCALE GENOMIC DNA]</scope>
    <source>
        <strain evidence="3">HyVt-517</strain>
    </source>
</reference>
<dbReference type="AlphaFoldDB" id="A0A7V5J0I4"/>
<dbReference type="InterPro" id="IPR005094">
    <property type="entry name" value="Endonuclease_MobA/VirD2"/>
</dbReference>
<proteinExistence type="predicted"/>
<accession>A0A7V5J0I4</accession>
<sequence>MIIKSMSRKAPTFKQLIEYMEKERGHRAILHNLYCSESAKQEEIIKQFEENAQHLPKRKNGNYLYHEVLTLENKHDLDSKRLSSLLTELGEMYLQERANKQLAFAYIHTDTKNHHIHFCISANDLQSEKRKRLSKAKFSKIQQKLESHILEKYPELNQSEIYNKSLPLEQMKTSTREQAFKKRTGKLSKKEEMKNKLHGVFEQANSIQELNELLDKNGFRLYQRGRTIGVINLETNRKHRLKTLGLLPHYEATKNRFTAEPKQEKSDLERFRERKRKREQNQEKRR</sequence>
<name>A0A7V5J0I4_UNCKA</name>
<dbReference type="Pfam" id="PF03432">
    <property type="entry name" value="Relaxase"/>
    <property type="match status" value="1"/>
</dbReference>
<feature type="domain" description="MobA/VirD2-like nuclease" evidence="2">
    <location>
        <begin position="31"/>
        <end position="143"/>
    </location>
</feature>
<dbReference type="Gene3D" id="3.30.930.30">
    <property type="match status" value="1"/>
</dbReference>